<keyword evidence="3" id="KW-0560">Oxidoreductase</keyword>
<comment type="subcellular location">
    <subcellularLocation>
        <location evidence="3">Nucleus</location>
    </subcellularLocation>
</comment>
<dbReference type="Proteomes" id="UP000593562">
    <property type="component" value="Unassembled WGS sequence"/>
</dbReference>
<dbReference type="GO" id="GO:0051864">
    <property type="term" value="F:histone H3K36 demethylase activity"/>
    <property type="evidence" value="ECO:0007669"/>
    <property type="project" value="TreeGrafter"/>
</dbReference>
<reference evidence="5 6" key="1">
    <citation type="journal article" date="2020" name="Nat. Commun.">
        <title>Genome of Tripterygium wilfordii and identification of cytochrome P450 involved in triptolide biosynthesis.</title>
        <authorList>
            <person name="Tu L."/>
            <person name="Su P."/>
            <person name="Zhang Z."/>
            <person name="Gao L."/>
            <person name="Wang J."/>
            <person name="Hu T."/>
            <person name="Zhou J."/>
            <person name="Zhang Y."/>
            <person name="Zhao Y."/>
            <person name="Liu Y."/>
            <person name="Song Y."/>
            <person name="Tong Y."/>
            <person name="Lu Y."/>
            <person name="Yang J."/>
            <person name="Xu C."/>
            <person name="Jia M."/>
            <person name="Peters R.J."/>
            <person name="Huang L."/>
            <person name="Gao W."/>
        </authorList>
    </citation>
    <scope>NUCLEOTIDE SEQUENCE [LARGE SCALE GENOMIC DNA]</scope>
    <source>
        <strain evidence="6">cv. XIE 37</strain>
        <tissue evidence="5">Leaf</tissue>
    </source>
</reference>
<dbReference type="PANTHER" id="PTHR13096">
    <property type="entry name" value="MINA53 MYC INDUCED NUCLEAR ANTIGEN"/>
    <property type="match status" value="1"/>
</dbReference>
<dbReference type="AlphaFoldDB" id="A0A7J7DQP9"/>
<dbReference type="OrthoDB" id="425950at2759"/>
<dbReference type="Pfam" id="PF08007">
    <property type="entry name" value="JmjC_2"/>
    <property type="match status" value="1"/>
</dbReference>
<evidence type="ECO:0000313" key="5">
    <source>
        <dbReference type="EMBL" id="KAF5748651.1"/>
    </source>
</evidence>
<dbReference type="GO" id="GO:0032453">
    <property type="term" value="F:histone H3K4 demethylase activity"/>
    <property type="evidence" value="ECO:0007669"/>
    <property type="project" value="TreeGrafter"/>
</dbReference>
<comment type="caution">
    <text evidence="5">The sequence shown here is derived from an EMBL/GenBank/DDBJ whole genome shotgun (WGS) entry which is preliminary data.</text>
</comment>
<dbReference type="InterPro" id="IPR003347">
    <property type="entry name" value="JmjC_dom"/>
</dbReference>
<evidence type="ECO:0000256" key="3">
    <source>
        <dbReference type="RuleBase" id="RU366061"/>
    </source>
</evidence>
<accession>A0A7J7DQP9</accession>
<feature type="domain" description="JmjC" evidence="4">
    <location>
        <begin position="420"/>
        <end position="571"/>
    </location>
</feature>
<keyword evidence="3" id="KW-0805">Transcription regulation</keyword>
<comment type="similarity">
    <text evidence="3">Belongs to the ROX family.</text>
</comment>
<keyword evidence="3" id="KW-0223">Dioxygenase</keyword>
<dbReference type="EC" id="1.14.11.-" evidence="3"/>
<dbReference type="PROSITE" id="PS51184">
    <property type="entry name" value="JMJC"/>
    <property type="match status" value="1"/>
</dbReference>
<evidence type="ECO:0000256" key="2">
    <source>
        <dbReference type="ARBA" id="ARBA00023004"/>
    </source>
</evidence>
<sequence>MKRRRRIRKRRRREFKATKTFALLLASLLNKPSDSKTLINQCLNQLYRSLPQLKTLPTSFLSLLPLLLHSEETMRQAAGIVGAASLHSIEMNEQIALDGEIVKGLVSVLSSSDREAVLGACNAVLDMSTTSIGRQQLLEFFALEALMFKFLQAPISLMLVSLCIEDHGTVTNFRIGYREDELSILLLEAAIILINACIIEKLENIPRKLYDCFLVFLKELWAKVHNQMLLGNTLKHSLDGGFHLSDIRASNLAESIFRLSVNDNKLSPLSSEAVKRGFFGLGESSFETFMLQHWEAKPFLTQRLSGSLIEDNDIFSSVAESLHFKLSTRCFLSSILQNLVSCMPISSDEVDICSFLKGVGNNLGCPVIYQQDIRVVRTEKHSKIEVHFFSDDSEECCPMASHVFSINDILKCEEAYKKGYTIALRGMEFRFKSIAAIADGLASLFGQPSAGANLYLTPANSQGLACHYDDHCVFVCQLFGTKRWTVSSQPTVHLPRLYDHVGNLHALGVEHSTVPCEQFLVREGDILYIPRGFSHKACTDDGSAEFSLHLTFGIEVEPPFEWEGFAHIALYCWNQTQRPIHSTSLESLSEVVHVMSMNLLHAMISFIGERETDPTFRKACLAAALPSALDTNGWLALNQKAIFCHLIDKISKDSRFSEVLRSMEVAMQKNEDPFQRISWLQFLNPEREIAEEHRWNINFMESGELFPIYVQNKVEAEASFMKIKSKFCREITFENVIESYKILLDKYKKARQHYMNGMLSLHCKSD</sequence>
<proteinExistence type="inferred from homology"/>
<dbReference type="SUPFAM" id="SSF51197">
    <property type="entry name" value="Clavaminate synthase-like"/>
    <property type="match status" value="1"/>
</dbReference>
<protein>
    <recommendedName>
        <fullName evidence="3">Bifunctional lysine-specific demethylase and histidyl-hydroxylase</fullName>
        <ecNumber evidence="3">1.14.11.-</ecNumber>
    </recommendedName>
</protein>
<evidence type="ECO:0000313" key="6">
    <source>
        <dbReference type="Proteomes" id="UP000593562"/>
    </source>
</evidence>
<keyword evidence="1 3" id="KW-0479">Metal-binding</keyword>
<evidence type="ECO:0000256" key="1">
    <source>
        <dbReference type="ARBA" id="ARBA00022723"/>
    </source>
</evidence>
<comment type="function">
    <text evidence="3">Oxygenase that can act as both a histone lysine demethylase and a ribosomal histidine hydroxylase.</text>
</comment>
<dbReference type="Gene3D" id="2.60.120.650">
    <property type="entry name" value="Cupin"/>
    <property type="match status" value="1"/>
</dbReference>
<keyword evidence="3" id="KW-0804">Transcription</keyword>
<gene>
    <name evidence="5" type="ORF">HS088_TW04G00609</name>
</gene>
<dbReference type="InParanoid" id="A0A7J7DQP9"/>
<dbReference type="EMBL" id="JAAARO010000004">
    <property type="protein sequence ID" value="KAF5748651.1"/>
    <property type="molecule type" value="Genomic_DNA"/>
</dbReference>
<name>A0A7J7DQP9_TRIWF</name>
<comment type="cofactor">
    <cofactor evidence="3">
        <name>Fe(2+)</name>
        <dbReference type="ChEBI" id="CHEBI:29033"/>
    </cofactor>
    <text evidence="3">Binds 1 Fe(2+) ion per subunit.</text>
</comment>
<dbReference type="InterPro" id="IPR039994">
    <property type="entry name" value="NO66-like"/>
</dbReference>
<dbReference type="PANTHER" id="PTHR13096:SF9">
    <property type="entry name" value="BIFUNCTIONAL LYSINE-SPECIFIC DEMETHYLASE AND HISTIDYL-HYDROXYLASE"/>
    <property type="match status" value="1"/>
</dbReference>
<keyword evidence="3" id="KW-0539">Nucleus</keyword>
<evidence type="ECO:0000259" key="4">
    <source>
        <dbReference type="PROSITE" id="PS51184"/>
    </source>
</evidence>
<dbReference type="GO" id="GO:0005730">
    <property type="term" value="C:nucleolus"/>
    <property type="evidence" value="ECO:0007669"/>
    <property type="project" value="TreeGrafter"/>
</dbReference>
<organism evidence="5 6">
    <name type="scientific">Tripterygium wilfordii</name>
    <name type="common">Thunder God vine</name>
    <dbReference type="NCBI Taxonomy" id="458696"/>
    <lineage>
        <taxon>Eukaryota</taxon>
        <taxon>Viridiplantae</taxon>
        <taxon>Streptophyta</taxon>
        <taxon>Embryophyta</taxon>
        <taxon>Tracheophyta</taxon>
        <taxon>Spermatophyta</taxon>
        <taxon>Magnoliopsida</taxon>
        <taxon>eudicotyledons</taxon>
        <taxon>Gunneridae</taxon>
        <taxon>Pentapetalae</taxon>
        <taxon>rosids</taxon>
        <taxon>fabids</taxon>
        <taxon>Celastrales</taxon>
        <taxon>Celastraceae</taxon>
        <taxon>Tripterygium</taxon>
    </lineage>
</organism>
<dbReference type="GO" id="GO:0005506">
    <property type="term" value="F:iron ion binding"/>
    <property type="evidence" value="ECO:0007669"/>
    <property type="project" value="UniProtKB-UniRule"/>
</dbReference>
<keyword evidence="6" id="KW-1185">Reference proteome</keyword>
<keyword evidence="2 3" id="KW-0408">Iron</keyword>